<sequence length="101" mass="12224">MNYFFRKLSLLEFEPQTIMLRFVSWKIAKLSPLFFFNVVVLDFRSKRRLLFSGNRLFSKLHSFVEDLSSAFAHAVGQFQQSHWRLKRSTKKFKKRGFNLYH</sequence>
<dbReference type="AlphaFoldDB" id="A0AAV4P9M2"/>
<evidence type="ECO:0000313" key="1">
    <source>
        <dbReference type="EMBL" id="GIX93759.1"/>
    </source>
</evidence>
<organism evidence="1 2">
    <name type="scientific">Caerostris extrusa</name>
    <name type="common">Bark spider</name>
    <name type="synonym">Caerostris bankana</name>
    <dbReference type="NCBI Taxonomy" id="172846"/>
    <lineage>
        <taxon>Eukaryota</taxon>
        <taxon>Metazoa</taxon>
        <taxon>Ecdysozoa</taxon>
        <taxon>Arthropoda</taxon>
        <taxon>Chelicerata</taxon>
        <taxon>Arachnida</taxon>
        <taxon>Araneae</taxon>
        <taxon>Araneomorphae</taxon>
        <taxon>Entelegynae</taxon>
        <taxon>Araneoidea</taxon>
        <taxon>Araneidae</taxon>
        <taxon>Caerostris</taxon>
    </lineage>
</organism>
<accession>A0AAV4P9M2</accession>
<protein>
    <submittedName>
        <fullName evidence="1">Uncharacterized protein</fullName>
    </submittedName>
</protein>
<dbReference type="EMBL" id="BPLR01004294">
    <property type="protein sequence ID" value="GIX93759.1"/>
    <property type="molecule type" value="Genomic_DNA"/>
</dbReference>
<name>A0AAV4P9M2_CAEEX</name>
<evidence type="ECO:0000313" key="2">
    <source>
        <dbReference type="Proteomes" id="UP001054945"/>
    </source>
</evidence>
<gene>
    <name evidence="1" type="ORF">CEXT_418931</name>
</gene>
<reference evidence="1 2" key="1">
    <citation type="submission" date="2021-06" db="EMBL/GenBank/DDBJ databases">
        <title>Caerostris extrusa draft genome.</title>
        <authorList>
            <person name="Kono N."/>
            <person name="Arakawa K."/>
        </authorList>
    </citation>
    <scope>NUCLEOTIDE SEQUENCE [LARGE SCALE GENOMIC DNA]</scope>
</reference>
<dbReference type="Proteomes" id="UP001054945">
    <property type="component" value="Unassembled WGS sequence"/>
</dbReference>
<comment type="caution">
    <text evidence="1">The sequence shown here is derived from an EMBL/GenBank/DDBJ whole genome shotgun (WGS) entry which is preliminary data.</text>
</comment>
<proteinExistence type="predicted"/>
<keyword evidence="2" id="KW-1185">Reference proteome</keyword>